<feature type="domain" description="MlaB-like STAS" evidence="1">
    <location>
        <begin position="12"/>
        <end position="64"/>
    </location>
</feature>
<dbReference type="Gene3D" id="3.30.750.24">
    <property type="entry name" value="STAS domain"/>
    <property type="match status" value="1"/>
</dbReference>
<dbReference type="SUPFAM" id="SSF52091">
    <property type="entry name" value="SpoIIaa-like"/>
    <property type="match status" value="1"/>
</dbReference>
<dbReference type="InterPro" id="IPR058548">
    <property type="entry name" value="MlaB-like_STAS"/>
</dbReference>
<reference evidence="2 3" key="1">
    <citation type="submission" date="2015-06" db="EMBL/GenBank/DDBJ databases">
        <title>Improved classification and identification of acetic acid bacteria using matrix-assisted laser desorption/ionization time-of-flight mass spectrometry; Gluconobacter nephelii and Gluconobacter uchimurae are later heterotypic synonyms of Gluconobacter japonicus and Gluconobacter oxydans, respectively.</title>
        <authorList>
            <person name="Li L."/>
            <person name="Cleenwerck I."/>
            <person name="De Vuyst L."/>
            <person name="Vandamme P."/>
        </authorList>
    </citation>
    <scope>NUCLEOTIDE SEQUENCE [LARGE SCALE GENOMIC DNA]</scope>
    <source>
        <strain evidence="2 3">LMG 1604</strain>
    </source>
</reference>
<gene>
    <name evidence="2" type="ORF">AD953_10240</name>
</gene>
<dbReference type="Proteomes" id="UP000075538">
    <property type="component" value="Unassembled WGS sequence"/>
</dbReference>
<dbReference type="AlphaFoldDB" id="A0A149V3R6"/>
<sequence length="96" mass="9914">MVDQGSSGVANVTLPERLDTSAAFALKSEIEQAIQNAGGGQVALDASGVTYLGGLCLQVLLASRCPLVTPSEPVVEAYALFGVSTYLTEPLAPFKE</sequence>
<organism evidence="2 3">
    <name type="scientific">Acetobacter malorum</name>
    <dbReference type="NCBI Taxonomy" id="178901"/>
    <lineage>
        <taxon>Bacteria</taxon>
        <taxon>Pseudomonadati</taxon>
        <taxon>Pseudomonadota</taxon>
        <taxon>Alphaproteobacteria</taxon>
        <taxon>Acetobacterales</taxon>
        <taxon>Acetobacteraceae</taxon>
        <taxon>Acetobacter</taxon>
    </lineage>
</organism>
<evidence type="ECO:0000313" key="3">
    <source>
        <dbReference type="Proteomes" id="UP000075538"/>
    </source>
</evidence>
<name>A0A149V3R6_9PROT</name>
<comment type="caution">
    <text evidence="2">The sequence shown here is derived from an EMBL/GenBank/DDBJ whole genome shotgun (WGS) entry which is preliminary data.</text>
</comment>
<accession>A0A149V3R6</accession>
<proteinExistence type="predicted"/>
<dbReference type="InterPro" id="IPR036513">
    <property type="entry name" value="STAS_dom_sf"/>
</dbReference>
<dbReference type="EMBL" id="LHZZ01000585">
    <property type="protein sequence ID" value="KXV74765.1"/>
    <property type="molecule type" value="Genomic_DNA"/>
</dbReference>
<evidence type="ECO:0000313" key="2">
    <source>
        <dbReference type="EMBL" id="KXV74765.1"/>
    </source>
</evidence>
<dbReference type="Pfam" id="PF13466">
    <property type="entry name" value="STAS_2"/>
    <property type="match status" value="1"/>
</dbReference>
<evidence type="ECO:0000259" key="1">
    <source>
        <dbReference type="Pfam" id="PF13466"/>
    </source>
</evidence>
<dbReference type="PATRIC" id="fig|178901.15.peg.368"/>
<protein>
    <recommendedName>
        <fullName evidence="1">MlaB-like STAS domain-containing protein</fullName>
    </recommendedName>
</protein>